<keyword evidence="2" id="KW-0540">Nuclease</keyword>
<evidence type="ECO:0000313" key="6">
    <source>
        <dbReference type="EMBL" id="KAG9257900.1"/>
    </source>
</evidence>
<dbReference type="NCBIfam" id="NF003765">
    <property type="entry name" value="PRK05359.1"/>
    <property type="match status" value="1"/>
</dbReference>
<comment type="caution">
    <text evidence="6">The sequence shown here is derived from an EMBL/GenBank/DDBJ whole genome shotgun (WGS) entry which is preliminary data.</text>
</comment>
<name>A0A9P7ZUE2_9HYPO</name>
<comment type="similarity">
    <text evidence="1">Belongs to the oligoribonuclease family.</text>
</comment>
<dbReference type="SMART" id="SM00479">
    <property type="entry name" value="EXOIII"/>
    <property type="match status" value="1"/>
</dbReference>
<sequence>MISCALTMASQDTKTPVQPKRGVTDDPLVWIDCEMTGLNPDTEEIIEIYCLITTGNLELLDEEGYHAIVHFPKSRLDQMDEWCTKTHGNSGLTEAVLNSTTTPQQAADGLYEYIAKYIPEQRKGLLAGNSIHADRTFLRKAPYDKALDHLHYRLLDVTTIKEAARRWAAPKVSKKVPSKKGTHKARDDILESIEEAKYYRNVIFGRTLE</sequence>
<keyword evidence="7" id="KW-1185">Reference proteome</keyword>
<keyword evidence="4 6" id="KW-0269">Exonuclease</keyword>
<dbReference type="AlphaFoldDB" id="A0A9P7ZUE2"/>
<dbReference type="Proteomes" id="UP000887229">
    <property type="component" value="Unassembled WGS sequence"/>
</dbReference>
<dbReference type="EMBL" id="MU251244">
    <property type="protein sequence ID" value="KAG9257900.1"/>
    <property type="molecule type" value="Genomic_DNA"/>
</dbReference>
<dbReference type="OrthoDB" id="270189at2759"/>
<proteinExistence type="inferred from homology"/>
<dbReference type="PANTHER" id="PTHR11046">
    <property type="entry name" value="OLIGORIBONUCLEASE, MITOCHONDRIAL"/>
    <property type="match status" value="1"/>
</dbReference>
<evidence type="ECO:0000313" key="7">
    <source>
        <dbReference type="Proteomes" id="UP000887229"/>
    </source>
</evidence>
<keyword evidence="3" id="KW-0378">Hydrolase</keyword>
<dbReference type="InterPro" id="IPR036397">
    <property type="entry name" value="RNaseH_sf"/>
</dbReference>
<evidence type="ECO:0000256" key="3">
    <source>
        <dbReference type="ARBA" id="ARBA00022801"/>
    </source>
</evidence>
<dbReference type="GO" id="GO:0000175">
    <property type="term" value="F:3'-5'-RNA exonuclease activity"/>
    <property type="evidence" value="ECO:0007669"/>
    <property type="project" value="InterPro"/>
</dbReference>
<evidence type="ECO:0000256" key="2">
    <source>
        <dbReference type="ARBA" id="ARBA00022722"/>
    </source>
</evidence>
<gene>
    <name evidence="6" type="ORF">F5Z01DRAFT_644523</name>
</gene>
<dbReference type="GeneID" id="70293682"/>
<reference evidence="6" key="1">
    <citation type="journal article" date="2021" name="IMA Fungus">
        <title>Genomic characterization of three marine fungi, including Emericellopsis atlantica sp. nov. with signatures of a generalist lifestyle and marine biomass degradation.</title>
        <authorList>
            <person name="Hagestad O.C."/>
            <person name="Hou L."/>
            <person name="Andersen J.H."/>
            <person name="Hansen E.H."/>
            <person name="Altermark B."/>
            <person name="Li C."/>
            <person name="Kuhnert E."/>
            <person name="Cox R.J."/>
            <person name="Crous P.W."/>
            <person name="Spatafora J.W."/>
            <person name="Lail K."/>
            <person name="Amirebrahimi M."/>
            <person name="Lipzen A."/>
            <person name="Pangilinan J."/>
            <person name="Andreopoulos W."/>
            <person name="Hayes R.D."/>
            <person name="Ng V."/>
            <person name="Grigoriev I.V."/>
            <person name="Jackson S.A."/>
            <person name="Sutton T.D.S."/>
            <person name="Dobson A.D.W."/>
            <person name="Rama T."/>
        </authorList>
    </citation>
    <scope>NUCLEOTIDE SEQUENCE</scope>
    <source>
        <strain evidence="6">TS7</strain>
    </source>
</reference>
<dbReference type="SUPFAM" id="SSF53098">
    <property type="entry name" value="Ribonuclease H-like"/>
    <property type="match status" value="1"/>
</dbReference>
<dbReference type="Gene3D" id="3.30.420.10">
    <property type="entry name" value="Ribonuclease H-like superfamily/Ribonuclease H"/>
    <property type="match status" value="1"/>
</dbReference>
<protein>
    <submittedName>
        <fullName evidence="6">RNA exonuclease Rex2</fullName>
    </submittedName>
</protein>
<feature type="domain" description="Exonuclease" evidence="5">
    <location>
        <begin position="27"/>
        <end position="205"/>
    </location>
</feature>
<dbReference type="GO" id="GO:0003676">
    <property type="term" value="F:nucleic acid binding"/>
    <property type="evidence" value="ECO:0007669"/>
    <property type="project" value="InterPro"/>
</dbReference>
<dbReference type="InterPro" id="IPR022894">
    <property type="entry name" value="Oligoribonuclease"/>
</dbReference>
<dbReference type="PANTHER" id="PTHR11046:SF0">
    <property type="entry name" value="OLIGORIBONUCLEASE, MITOCHONDRIAL"/>
    <property type="match status" value="1"/>
</dbReference>
<organism evidence="6 7">
    <name type="scientific">Emericellopsis atlantica</name>
    <dbReference type="NCBI Taxonomy" id="2614577"/>
    <lineage>
        <taxon>Eukaryota</taxon>
        <taxon>Fungi</taxon>
        <taxon>Dikarya</taxon>
        <taxon>Ascomycota</taxon>
        <taxon>Pezizomycotina</taxon>
        <taxon>Sordariomycetes</taxon>
        <taxon>Hypocreomycetidae</taxon>
        <taxon>Hypocreales</taxon>
        <taxon>Bionectriaceae</taxon>
        <taxon>Emericellopsis</taxon>
    </lineage>
</organism>
<dbReference type="GO" id="GO:0005739">
    <property type="term" value="C:mitochondrion"/>
    <property type="evidence" value="ECO:0007669"/>
    <property type="project" value="TreeGrafter"/>
</dbReference>
<dbReference type="RefSeq" id="XP_046121824.1">
    <property type="nucleotide sequence ID" value="XM_046262779.1"/>
</dbReference>
<dbReference type="FunFam" id="3.30.420.10:FF:000003">
    <property type="entry name" value="Oligoribonuclease"/>
    <property type="match status" value="1"/>
</dbReference>
<evidence type="ECO:0000259" key="5">
    <source>
        <dbReference type="SMART" id="SM00479"/>
    </source>
</evidence>
<dbReference type="CDD" id="cd06135">
    <property type="entry name" value="Orn"/>
    <property type="match status" value="1"/>
</dbReference>
<evidence type="ECO:0000256" key="1">
    <source>
        <dbReference type="ARBA" id="ARBA00009921"/>
    </source>
</evidence>
<dbReference type="InterPro" id="IPR013520">
    <property type="entry name" value="Ribonucl_H"/>
</dbReference>
<evidence type="ECO:0000256" key="4">
    <source>
        <dbReference type="ARBA" id="ARBA00022839"/>
    </source>
</evidence>
<dbReference type="Pfam" id="PF00929">
    <property type="entry name" value="RNase_T"/>
    <property type="match status" value="1"/>
</dbReference>
<dbReference type="InterPro" id="IPR012337">
    <property type="entry name" value="RNaseH-like_sf"/>
</dbReference>
<accession>A0A9P7ZUE2</accession>